<feature type="site" description="Important for enzyme activity" evidence="8">
    <location>
        <position position="192"/>
    </location>
</feature>
<dbReference type="GO" id="GO:0004843">
    <property type="term" value="F:cysteine-type deubiquitinase activity"/>
    <property type="evidence" value="ECO:0007669"/>
    <property type="project" value="UniProtKB-UniRule"/>
</dbReference>
<dbReference type="OrthoDB" id="1924260at2759"/>
<feature type="active site" description="Proton donor" evidence="8">
    <location>
        <position position="177"/>
    </location>
</feature>
<dbReference type="InterPro" id="IPR038765">
    <property type="entry name" value="Papain-like_cys_pep_sf"/>
</dbReference>
<evidence type="ECO:0000256" key="3">
    <source>
        <dbReference type="ARBA" id="ARBA00012759"/>
    </source>
</evidence>
<evidence type="ECO:0000256" key="4">
    <source>
        <dbReference type="ARBA" id="ARBA00022670"/>
    </source>
</evidence>
<dbReference type="PROSITE" id="PS52048">
    <property type="entry name" value="UCH_DOMAIN"/>
    <property type="match status" value="1"/>
</dbReference>
<dbReference type="PROSITE" id="PS52049">
    <property type="entry name" value="ULD"/>
    <property type="match status" value="1"/>
</dbReference>
<name>A0A286U608_9AGAM</name>
<dbReference type="Gene3D" id="3.40.532.10">
    <property type="entry name" value="Peptidase C12, ubiquitin carboxyl-terminal hydrolase"/>
    <property type="match status" value="1"/>
</dbReference>
<dbReference type="InterPro" id="IPR001578">
    <property type="entry name" value="Peptidase_C12_UCH"/>
</dbReference>
<feature type="domain" description="UCH catalytic" evidence="11">
    <location>
        <begin position="1"/>
        <end position="256"/>
    </location>
</feature>
<gene>
    <name evidence="12" type="ORF">PNOK_0956900</name>
</gene>
<comment type="catalytic activity">
    <reaction evidence="1 8">
        <text>Thiol-dependent hydrolysis of ester, thioester, amide, peptide and isopeptide bonds formed by the C-terminal Gly of ubiquitin (a 76-residue protein attached to proteins as an intracellular targeting signal).</text>
        <dbReference type="EC" id="3.4.19.12"/>
    </reaction>
</comment>
<evidence type="ECO:0000256" key="8">
    <source>
        <dbReference type="PROSITE-ProRule" id="PRU01393"/>
    </source>
</evidence>
<evidence type="ECO:0000256" key="7">
    <source>
        <dbReference type="ARBA" id="ARBA00022807"/>
    </source>
</evidence>
<keyword evidence="9" id="KW-0175">Coiled coil</keyword>
<evidence type="ECO:0000256" key="1">
    <source>
        <dbReference type="ARBA" id="ARBA00000707"/>
    </source>
</evidence>
<keyword evidence="5 8" id="KW-0833">Ubl conjugation pathway</keyword>
<accession>A0A286U608</accession>
<dbReference type="GO" id="GO:0006511">
    <property type="term" value="P:ubiquitin-dependent protein catabolic process"/>
    <property type="evidence" value="ECO:0007669"/>
    <property type="project" value="UniProtKB-UniRule"/>
</dbReference>
<keyword evidence="4 8" id="KW-0645">Protease</keyword>
<evidence type="ECO:0000256" key="5">
    <source>
        <dbReference type="ARBA" id="ARBA00022786"/>
    </source>
</evidence>
<evidence type="ECO:0000256" key="2">
    <source>
        <dbReference type="ARBA" id="ARBA00009326"/>
    </source>
</evidence>
<evidence type="ECO:0000313" key="12">
    <source>
        <dbReference type="EMBL" id="PAV15016.1"/>
    </source>
</evidence>
<dbReference type="EMBL" id="NBII01000011">
    <property type="protein sequence ID" value="PAV15016.1"/>
    <property type="molecule type" value="Genomic_DNA"/>
</dbReference>
<evidence type="ECO:0000256" key="6">
    <source>
        <dbReference type="ARBA" id="ARBA00022801"/>
    </source>
</evidence>
<evidence type="ECO:0000259" key="11">
    <source>
        <dbReference type="PROSITE" id="PS52048"/>
    </source>
</evidence>
<dbReference type="Gene3D" id="1.20.58.860">
    <property type="match status" value="1"/>
</dbReference>
<dbReference type="GO" id="GO:0016579">
    <property type="term" value="P:protein deubiquitination"/>
    <property type="evidence" value="ECO:0007669"/>
    <property type="project" value="TreeGrafter"/>
</dbReference>
<dbReference type="PANTHER" id="PTHR10589:SF16">
    <property type="entry name" value="UBIQUITIN CARBOXYL-TERMINAL HYDROLASE ISOZYME L5"/>
    <property type="match status" value="1"/>
</dbReference>
<reference evidence="12 13" key="1">
    <citation type="journal article" date="2017" name="Mol. Ecol.">
        <title>Comparative and population genomic landscape of Phellinus noxius: A hypervariable fungus causing root rot in trees.</title>
        <authorList>
            <person name="Chung C.L."/>
            <person name="Lee T.J."/>
            <person name="Akiba M."/>
            <person name="Lee H.H."/>
            <person name="Kuo T.H."/>
            <person name="Liu D."/>
            <person name="Ke H.M."/>
            <person name="Yokoi T."/>
            <person name="Roa M.B."/>
            <person name="Lu M.J."/>
            <person name="Chang Y.Y."/>
            <person name="Ann P.J."/>
            <person name="Tsai J.N."/>
            <person name="Chen C.Y."/>
            <person name="Tzean S.S."/>
            <person name="Ota Y."/>
            <person name="Hattori T."/>
            <person name="Sahashi N."/>
            <person name="Liou R.F."/>
            <person name="Kikuchi T."/>
            <person name="Tsai I.J."/>
        </authorList>
    </citation>
    <scope>NUCLEOTIDE SEQUENCE [LARGE SCALE GENOMIC DNA]</scope>
    <source>
        <strain evidence="12 13">FFPRI411160</strain>
    </source>
</reference>
<organism evidence="12 13">
    <name type="scientific">Pyrrhoderma noxium</name>
    <dbReference type="NCBI Taxonomy" id="2282107"/>
    <lineage>
        <taxon>Eukaryota</taxon>
        <taxon>Fungi</taxon>
        <taxon>Dikarya</taxon>
        <taxon>Basidiomycota</taxon>
        <taxon>Agaricomycotina</taxon>
        <taxon>Agaricomycetes</taxon>
        <taxon>Hymenochaetales</taxon>
        <taxon>Hymenochaetaceae</taxon>
        <taxon>Pyrrhoderma</taxon>
    </lineage>
</organism>
<feature type="coiled-coil region" evidence="9">
    <location>
        <begin position="259"/>
        <end position="286"/>
    </location>
</feature>
<dbReference type="EC" id="3.4.19.12" evidence="3 8"/>
<feature type="site" description="Transition state stabilizer" evidence="8">
    <location>
        <position position="62"/>
    </location>
</feature>
<sequence length="405" mass="46205">MKSISLGAIRRSRIRSWGVYKFDTKAWYKGRFILCFTWRDEKHHTSNSLDTETKNKIWFANQLIDDACASLAILNVLLNVPEIELGSELEFFRSETIDMSPKMRGLAISNSKLIRETQNSLARPADLWGSISSLTKTTHKASMENKAPTKRRRLGLNVSSSKKRKSTDAGEKVDSFHFIGYVPARGKVWELDGMKSAPLEVGELDSADVDNTEGWEEIVRPVLRLKMEKYGAITDFSLEGMENQGNIQFNLLAIVPDQYEQKSDELELLKRQKAALEEKLTEIYGNDWKEKIDQVRLKQVEAIYPMTTNTTYGKTFARDFGLQAMNTKVSIMNMPGEQVIDTWKTCVDKLLSAKTSVEGEIREAMQIQNENIKRTHDYDPFIRAFLTALNEEGLLSECIHNAQNQ</sequence>
<dbReference type="AlphaFoldDB" id="A0A286U608"/>
<feature type="region of interest" description="Disordered" evidence="10">
    <location>
        <begin position="138"/>
        <end position="168"/>
    </location>
</feature>
<evidence type="ECO:0000313" key="13">
    <source>
        <dbReference type="Proteomes" id="UP000217199"/>
    </source>
</evidence>
<keyword evidence="6 8" id="KW-0378">Hydrolase</keyword>
<dbReference type="SUPFAM" id="SSF54001">
    <property type="entry name" value="Cysteine proteinases"/>
    <property type="match status" value="1"/>
</dbReference>
<keyword evidence="7 8" id="KW-0788">Thiol protease</keyword>
<keyword evidence="13" id="KW-1185">Reference proteome</keyword>
<comment type="similarity">
    <text evidence="2 8">Belongs to the peptidase C12 family.</text>
</comment>
<feature type="active site" description="Nucleophile" evidence="8">
    <location>
        <position position="68"/>
    </location>
</feature>
<dbReference type="PANTHER" id="PTHR10589">
    <property type="entry name" value="UBIQUITIN CARBOXYL-TERMINAL HYDROLASE"/>
    <property type="match status" value="1"/>
</dbReference>
<dbReference type="InterPro" id="IPR041507">
    <property type="entry name" value="UCH_C"/>
</dbReference>
<dbReference type="Pfam" id="PF01088">
    <property type="entry name" value="Peptidase_C12"/>
    <property type="match status" value="1"/>
</dbReference>
<dbReference type="InParanoid" id="A0A286U608"/>
<comment type="caution">
    <text evidence="12">The sequence shown here is derived from an EMBL/GenBank/DDBJ whole genome shotgun (WGS) entry which is preliminary data.</text>
</comment>
<dbReference type="GO" id="GO:0005737">
    <property type="term" value="C:cytoplasm"/>
    <property type="evidence" value="ECO:0007669"/>
    <property type="project" value="TreeGrafter"/>
</dbReference>
<evidence type="ECO:0000256" key="9">
    <source>
        <dbReference type="SAM" id="Coils"/>
    </source>
</evidence>
<dbReference type="InterPro" id="IPR036959">
    <property type="entry name" value="Peptidase_C12_UCH_sf"/>
</dbReference>
<proteinExistence type="inferred from homology"/>
<dbReference type="STRING" id="2282107.A0A286U608"/>
<dbReference type="Proteomes" id="UP000217199">
    <property type="component" value="Unassembled WGS sequence"/>
</dbReference>
<evidence type="ECO:0000256" key="10">
    <source>
        <dbReference type="SAM" id="MobiDB-lite"/>
    </source>
</evidence>
<protein>
    <recommendedName>
        <fullName evidence="3 8">ubiquitinyl hydrolase 1</fullName>
        <ecNumber evidence="3 8">3.4.19.12</ecNumber>
    </recommendedName>
</protein>
<dbReference type="Pfam" id="PF18031">
    <property type="entry name" value="UCH_C"/>
    <property type="match status" value="1"/>
</dbReference>